<dbReference type="EMBL" id="JALLPJ020000131">
    <property type="protein sequence ID" value="KAL3801570.1"/>
    <property type="molecule type" value="Genomic_DNA"/>
</dbReference>
<evidence type="ECO:0000256" key="2">
    <source>
        <dbReference type="SAM" id="Phobius"/>
    </source>
</evidence>
<sequence>MDSSNDDLTSPLLSNAPSSATEQNPITAEQVRDEARRVLNAANTAHEDTCKILGSPWKQHNNKQKESVGSLSVDERRSANDVSSNWNVKKAAVSAVRKAWALYYGIKRRFASAPPAAAAAEEDGSYEDVVNRNQNHHFQTNPLSQSSSLATSPSTHRIFKLLLPPLFLLNHLLFFKAQTLPMWNLSTNIDITITATASTFKSKTAFDVLNLPHHYEFVKKDQRVVETFTYMDAIRKLWKGDGLSDKAASLSKVCAVLLVLFSGIWPHLKLIMVHFCWFFKFTHTRVKTDEEDDHDKSCGNSICCTNGKLYQSRTIRSPFLRTLSIFGKWSLADVLVVCILIAVLHLDWNVDVDSIRSGVEEKLPTILNFVQNKYPDEVEDCKQVSEALVIVFFYIQGKERVQLCFSIAKTPKLLNYECAMGHALVIHYPACLACETLIKNAYYHPEWTVGEGKDILDGITLEGGGYAQLRVIGMIGTYFFCAAVIMSILLSLIVDRIDEVDRTRVEEELSTRQKEIEELNNDLRLETNNPPSPVHHSGLQQNDISSPLTTSRSITSGINNNYIPLQHPEPTPTTNSRLLKYTMMVVLSISSVPLVSYAVSLPTMERQVYGGMPTLVHDIVGMVWVQEYSLTSLVATTGDAGGWDTFLMITFGIFVVVGPILRSIALLLHVILGLPVALFGECIEQPRRRTSLRMFLYELAVTVQKALRPFIDASGAFCSWEVLIIALFMIQAEMPSITDTIYEDDRCMEADPDHGRTCIEVQFNLKDNFLLVTVAWAVLVAASAFVMDLAANEGDGNPLTDKQNMRYEYGVTIPPPRRTRANLSSDQSWKGALQDIDIDEINSAMSEQLTSSLMQADSTIDERQPLEEIVFI</sequence>
<keyword evidence="2" id="KW-0472">Membrane</keyword>
<dbReference type="AlphaFoldDB" id="A0ABD3QUC3"/>
<protein>
    <submittedName>
        <fullName evidence="3">Uncharacterized protein</fullName>
    </submittedName>
</protein>
<organism evidence="3 4">
    <name type="scientific">Cyclotella atomus</name>
    <dbReference type="NCBI Taxonomy" id="382360"/>
    <lineage>
        <taxon>Eukaryota</taxon>
        <taxon>Sar</taxon>
        <taxon>Stramenopiles</taxon>
        <taxon>Ochrophyta</taxon>
        <taxon>Bacillariophyta</taxon>
        <taxon>Coscinodiscophyceae</taxon>
        <taxon>Thalassiosirophycidae</taxon>
        <taxon>Stephanodiscales</taxon>
        <taxon>Stephanodiscaceae</taxon>
        <taxon>Cyclotella</taxon>
    </lineage>
</organism>
<feature type="region of interest" description="Disordered" evidence="1">
    <location>
        <begin position="524"/>
        <end position="546"/>
    </location>
</feature>
<feature type="transmembrane region" description="Helical" evidence="2">
    <location>
        <begin position="255"/>
        <end position="279"/>
    </location>
</feature>
<evidence type="ECO:0000256" key="1">
    <source>
        <dbReference type="SAM" id="MobiDB-lite"/>
    </source>
</evidence>
<dbReference type="PANTHER" id="PTHR34730">
    <property type="entry name" value="UNNAMED PRODUCT"/>
    <property type="match status" value="1"/>
</dbReference>
<comment type="caution">
    <text evidence="3">The sequence shown here is derived from an EMBL/GenBank/DDBJ whole genome shotgun (WGS) entry which is preliminary data.</text>
</comment>
<feature type="region of interest" description="Disordered" evidence="1">
    <location>
        <begin position="1"/>
        <end position="29"/>
    </location>
</feature>
<keyword evidence="2" id="KW-1133">Transmembrane helix</keyword>
<accession>A0ABD3QUC3</accession>
<evidence type="ECO:0000313" key="4">
    <source>
        <dbReference type="Proteomes" id="UP001530400"/>
    </source>
</evidence>
<keyword evidence="2" id="KW-0812">Transmembrane</keyword>
<dbReference type="Proteomes" id="UP001530400">
    <property type="component" value="Unassembled WGS sequence"/>
</dbReference>
<name>A0ABD3QUC3_9STRA</name>
<gene>
    <name evidence="3" type="ORF">ACHAWO_001375</name>
</gene>
<reference evidence="3 4" key="1">
    <citation type="submission" date="2024-10" db="EMBL/GenBank/DDBJ databases">
        <title>Updated reference genomes for cyclostephanoid diatoms.</title>
        <authorList>
            <person name="Roberts W.R."/>
            <person name="Alverson A.J."/>
        </authorList>
    </citation>
    <scope>NUCLEOTIDE SEQUENCE [LARGE SCALE GENOMIC DNA]</scope>
    <source>
        <strain evidence="3 4">AJA010-31</strain>
    </source>
</reference>
<feature type="transmembrane region" description="Helical" evidence="2">
    <location>
        <begin position="769"/>
        <end position="791"/>
    </location>
</feature>
<feature type="transmembrane region" description="Helical" evidence="2">
    <location>
        <begin position="471"/>
        <end position="494"/>
    </location>
</feature>
<feature type="transmembrane region" description="Helical" evidence="2">
    <location>
        <begin position="325"/>
        <end position="346"/>
    </location>
</feature>
<feature type="compositionally biased region" description="Polar residues" evidence="1">
    <location>
        <begin position="1"/>
        <end position="27"/>
    </location>
</feature>
<feature type="transmembrane region" description="Helical" evidence="2">
    <location>
        <begin position="646"/>
        <end position="679"/>
    </location>
</feature>
<proteinExistence type="predicted"/>
<dbReference type="PANTHER" id="PTHR34730:SF1">
    <property type="entry name" value="PARAQUAT-INDUCIBLE PROTEIN A"/>
    <property type="match status" value="1"/>
</dbReference>
<keyword evidence="4" id="KW-1185">Reference proteome</keyword>
<evidence type="ECO:0000313" key="3">
    <source>
        <dbReference type="EMBL" id="KAL3801570.1"/>
    </source>
</evidence>
<feature type="transmembrane region" description="Helical" evidence="2">
    <location>
        <begin position="578"/>
        <end position="599"/>
    </location>
</feature>